<proteinExistence type="predicted"/>
<dbReference type="GO" id="GO:0004519">
    <property type="term" value="F:endonuclease activity"/>
    <property type="evidence" value="ECO:0007669"/>
    <property type="project" value="UniProtKB-KW"/>
</dbReference>
<dbReference type="CDD" id="cd00085">
    <property type="entry name" value="HNHc"/>
    <property type="match status" value="1"/>
</dbReference>
<accession>A0ABU9LU87</accession>
<dbReference type="InterPro" id="IPR002711">
    <property type="entry name" value="HNH"/>
</dbReference>
<dbReference type="RefSeq" id="WP_342297210.1">
    <property type="nucleotide sequence ID" value="NZ_JBCEVZ010000014.1"/>
</dbReference>
<feature type="domain" description="HNH" evidence="1">
    <location>
        <begin position="288"/>
        <end position="323"/>
    </location>
</feature>
<dbReference type="Proteomes" id="UP001479606">
    <property type="component" value="Unassembled WGS sequence"/>
</dbReference>
<keyword evidence="2" id="KW-0255">Endonuclease</keyword>
<organism evidence="2 3">
    <name type="scientific">Hymenobacter segetis</name>
    <dbReference type="NCBI Taxonomy" id="2025509"/>
    <lineage>
        <taxon>Bacteria</taxon>
        <taxon>Pseudomonadati</taxon>
        <taxon>Bacteroidota</taxon>
        <taxon>Cytophagia</taxon>
        <taxon>Cytophagales</taxon>
        <taxon>Hymenobacteraceae</taxon>
        <taxon>Hymenobacter</taxon>
    </lineage>
</organism>
<reference evidence="2 3" key="1">
    <citation type="journal article" date="2018" name="Arch. Microbiol.">
        <title>Hymenobacter segetis sp. nov., isolated from soil.</title>
        <authorList>
            <person name="Ten L.N."/>
            <person name="Lim S.J."/>
            <person name="Kim B.O."/>
            <person name="Kang I.K."/>
            <person name="Jung H.Y."/>
        </authorList>
    </citation>
    <scope>NUCLEOTIDE SEQUENCE [LARGE SCALE GENOMIC DNA]</scope>
    <source>
        <strain evidence="2 3">S7-3-11</strain>
    </source>
</reference>
<sequence length="353" mass="40025">MEHIKNYGILASIAWNSNDWTADPTDADLKKSKYDFVKDNQHTHESINFGHELYPAEADGNFIGYTPMLRRLPDVEKAKNVCAVFFLSSDYQNQNRKCIVGIYGFPEIGWFERTAEHPIFEKYDAGNVRSHLDDIIYFKNPVVLDNERVVREKLLPEGKLISQQGFNYLDSDNVFNVLLLAARLNPDNTKLTNLLKKFPNDLSYINEVIDAEDFRGFLGNQDADSLESLACLEKKMQQLRPQLKERVSSFIERGAIASKVKVLTKHKCLVCEAMGLSPVGFRKPDGTPYVETHHVEPVSQLSVGALGLANLITICANHHRQIHYGNTKLTQQTTTHFTFILDGQKVVIQKVAL</sequence>
<keyword evidence="3" id="KW-1185">Reference proteome</keyword>
<keyword evidence="2" id="KW-0540">Nuclease</keyword>
<evidence type="ECO:0000259" key="1">
    <source>
        <dbReference type="Pfam" id="PF01844"/>
    </source>
</evidence>
<dbReference type="Pfam" id="PF01844">
    <property type="entry name" value="HNH"/>
    <property type="match status" value="1"/>
</dbReference>
<evidence type="ECO:0000313" key="3">
    <source>
        <dbReference type="Proteomes" id="UP001479606"/>
    </source>
</evidence>
<name>A0ABU9LU87_9BACT</name>
<evidence type="ECO:0000313" key="2">
    <source>
        <dbReference type="EMBL" id="MEL5994180.1"/>
    </source>
</evidence>
<comment type="caution">
    <text evidence="2">The sequence shown here is derived from an EMBL/GenBank/DDBJ whole genome shotgun (WGS) entry which is preliminary data.</text>
</comment>
<gene>
    <name evidence="2" type="ORF">AAFH49_08170</name>
</gene>
<dbReference type="EMBL" id="JBCEVZ010000014">
    <property type="protein sequence ID" value="MEL5994180.1"/>
    <property type="molecule type" value="Genomic_DNA"/>
</dbReference>
<dbReference type="InterPro" id="IPR003615">
    <property type="entry name" value="HNH_nuc"/>
</dbReference>
<keyword evidence="2" id="KW-0378">Hydrolase</keyword>
<protein>
    <submittedName>
        <fullName evidence="2">HNH endonuclease</fullName>
    </submittedName>
</protein>